<keyword evidence="21" id="KW-0732">Signal</keyword>
<dbReference type="AlphaFoldDB" id="A0A9W7C715"/>
<evidence type="ECO:0000256" key="9">
    <source>
        <dbReference type="ARBA" id="ARBA00022692"/>
    </source>
</evidence>
<evidence type="ECO:0000256" key="12">
    <source>
        <dbReference type="ARBA" id="ARBA00022968"/>
    </source>
</evidence>
<evidence type="ECO:0000256" key="18">
    <source>
        <dbReference type="ARBA" id="ARBA00042865"/>
    </source>
</evidence>
<dbReference type="Pfam" id="PF02485">
    <property type="entry name" value="Branch"/>
    <property type="match status" value="1"/>
</dbReference>
<dbReference type="OrthoDB" id="2019572at2759"/>
<comment type="caution">
    <text evidence="22">The sequence shown here is derived from an EMBL/GenBank/DDBJ whole genome shotgun (WGS) entry which is preliminary data.</text>
</comment>
<feature type="chain" id="PRO_5040919279" description="protein xylosyltransferase" evidence="21">
    <location>
        <begin position="22"/>
        <end position="760"/>
    </location>
</feature>
<proteinExistence type="inferred from homology"/>
<gene>
    <name evidence="22" type="ORF">TrLO_g8470</name>
</gene>
<keyword evidence="23" id="KW-1185">Reference proteome</keyword>
<evidence type="ECO:0000256" key="14">
    <source>
        <dbReference type="ARBA" id="ARBA00023034"/>
    </source>
</evidence>
<dbReference type="CDD" id="cd00161">
    <property type="entry name" value="beta-trefoil_Ricin-like"/>
    <property type="match status" value="1"/>
</dbReference>
<keyword evidence="14" id="KW-0333">Golgi apparatus</keyword>
<dbReference type="GO" id="GO:0050650">
    <property type="term" value="P:chondroitin sulfate proteoglycan biosynthetic process"/>
    <property type="evidence" value="ECO:0007669"/>
    <property type="project" value="TreeGrafter"/>
</dbReference>
<evidence type="ECO:0000256" key="2">
    <source>
        <dbReference type="ARBA" id="ARBA00004648"/>
    </source>
</evidence>
<evidence type="ECO:0000313" key="22">
    <source>
        <dbReference type="EMBL" id="GMI00418.1"/>
    </source>
</evidence>
<reference evidence="23" key="1">
    <citation type="journal article" date="2023" name="Commun. Biol.">
        <title>Genome analysis of Parmales, the sister group of diatoms, reveals the evolutionary specialization of diatoms from phago-mixotrophs to photoautotrophs.</title>
        <authorList>
            <person name="Ban H."/>
            <person name="Sato S."/>
            <person name="Yoshikawa S."/>
            <person name="Yamada K."/>
            <person name="Nakamura Y."/>
            <person name="Ichinomiya M."/>
            <person name="Sato N."/>
            <person name="Blanc-Mathieu R."/>
            <person name="Endo H."/>
            <person name="Kuwata A."/>
            <person name="Ogata H."/>
        </authorList>
    </citation>
    <scope>NUCLEOTIDE SEQUENCE [LARGE SCALE GENOMIC DNA]</scope>
    <source>
        <strain evidence="23">NIES 3700</strain>
    </source>
</reference>
<feature type="region of interest" description="Disordered" evidence="20">
    <location>
        <begin position="458"/>
        <end position="478"/>
    </location>
</feature>
<evidence type="ECO:0000256" key="6">
    <source>
        <dbReference type="ARBA" id="ARBA00011972"/>
    </source>
</evidence>
<comment type="catalytic activity">
    <reaction evidence="19">
        <text>UDP-alpha-D-xylose + L-seryl-[protein] = 3-O-(beta-D-xylosyl)-L-seryl-[protein] + UDP + H(+)</text>
        <dbReference type="Rhea" id="RHEA:50192"/>
        <dbReference type="Rhea" id="RHEA-COMP:9863"/>
        <dbReference type="Rhea" id="RHEA-COMP:12567"/>
        <dbReference type="ChEBI" id="CHEBI:15378"/>
        <dbReference type="ChEBI" id="CHEBI:29999"/>
        <dbReference type="ChEBI" id="CHEBI:57632"/>
        <dbReference type="ChEBI" id="CHEBI:58223"/>
        <dbReference type="ChEBI" id="CHEBI:132085"/>
        <dbReference type="EC" id="2.4.2.26"/>
    </reaction>
</comment>
<dbReference type="EC" id="2.4.2.26" evidence="6"/>
<dbReference type="InterPro" id="IPR035992">
    <property type="entry name" value="Ricin_B-like_lectins"/>
</dbReference>
<comment type="subcellular location">
    <subcellularLocation>
        <location evidence="2">Endoplasmic reticulum membrane</location>
        <topology evidence="2">Single-pass type II membrane protein</topology>
    </subcellularLocation>
    <subcellularLocation>
        <location evidence="1">Golgi apparatus membrane</location>
        <topology evidence="1">Single-pass type II membrane protein</topology>
    </subcellularLocation>
</comment>
<evidence type="ECO:0000256" key="20">
    <source>
        <dbReference type="SAM" id="MobiDB-lite"/>
    </source>
</evidence>
<feature type="region of interest" description="Disordered" evidence="20">
    <location>
        <begin position="94"/>
        <end position="117"/>
    </location>
</feature>
<evidence type="ECO:0000256" key="7">
    <source>
        <dbReference type="ARBA" id="ARBA00022676"/>
    </source>
</evidence>
<sequence length="760" mass="85113">MSARKLLLLTLIALLAISAHSFLWKLKETSKEEGGKDVPPTPPSQNPTQAVQDAIDQGVREALKTASFTTKTLNTEPKTSKDFRNMAKEAKNIGMKTKKKGDNSKKTGNYTQTDEQAETKIRVPLSLVESTDHTTTSKSALTLISSPLQTRMESLFNNTKTPQCRQKIAEAFSEYVNAIGSETPMPWTKHKFKSECSLKSKDHSNEHASKEKPKPEDLKILYLVMTHDKPEQTIRLISSLEDVGTQFIIHVDAKPSSDSTQNALKDHYADHPLVHVLPSNFRVSVNWGSFGVVESTLSAIKYAFGYGRPGPSFDFNKVVNVASTSYPMKNNKAIREEISQQSLDTNYLEIRPSPNRPNTNAWHYYLECDDKVHRIYRLSQPKGVDMYVGSQWFMISREFAEMLVDGSSRFVQEYLDYGSHVVVADENFFATVLKNSRLCGKHVNKNHLHVQFDDWENNRKKEGERDPSKCLQPNPNHCGRSPTTMTMDYLPVLELSNVLFARKFNYDVDSEILDILDRKRAEGTKDPVHLFDGGDVLIVMKESLTETPQCLTRAKDGKKIKVTRCFDENKGKQPGWEKTSVQLSDVPDVLKRWSVGPCSTDGNITLVPGSCIETTKEGTSSGIGPTCRIQGANGHAHKKKCLDVEGERMTPGGDFLMYSCTGRWNQYFSFGTPSTKDCSIHLNVPSHLIKTKSDMDIIQPAHLCVNGGHNSTRVKTVNCVEGDVASKVEEKPDWYEKGNDWLIVTVEGTSPNPATHGEEL</sequence>
<keyword evidence="8" id="KW-0808">Transferase</keyword>
<comment type="pathway">
    <text evidence="3">Glycan metabolism; chondroitin sulfate biosynthesis.</text>
</comment>
<keyword evidence="12" id="KW-0735">Signal-anchor</keyword>
<dbReference type="PANTHER" id="PTHR46025">
    <property type="entry name" value="XYLOSYLTRANSFERASE OXT"/>
    <property type="match status" value="1"/>
</dbReference>
<keyword evidence="17" id="KW-0325">Glycoprotein</keyword>
<evidence type="ECO:0000256" key="5">
    <source>
        <dbReference type="ARBA" id="ARBA00010195"/>
    </source>
</evidence>
<evidence type="ECO:0000256" key="19">
    <source>
        <dbReference type="ARBA" id="ARBA00047847"/>
    </source>
</evidence>
<evidence type="ECO:0000256" key="15">
    <source>
        <dbReference type="ARBA" id="ARBA00023136"/>
    </source>
</evidence>
<dbReference type="EMBL" id="BRXW01000022">
    <property type="protein sequence ID" value="GMI00418.1"/>
    <property type="molecule type" value="Genomic_DNA"/>
</dbReference>
<dbReference type="InterPro" id="IPR003406">
    <property type="entry name" value="Glyco_trans_14"/>
</dbReference>
<accession>A0A9W7C715</accession>
<evidence type="ECO:0000256" key="8">
    <source>
        <dbReference type="ARBA" id="ARBA00022679"/>
    </source>
</evidence>
<dbReference type="GO" id="GO:0005789">
    <property type="term" value="C:endoplasmic reticulum membrane"/>
    <property type="evidence" value="ECO:0007669"/>
    <property type="project" value="UniProtKB-SubCell"/>
</dbReference>
<organism evidence="22 23">
    <name type="scientific">Triparma laevis f. longispina</name>
    <dbReference type="NCBI Taxonomy" id="1714387"/>
    <lineage>
        <taxon>Eukaryota</taxon>
        <taxon>Sar</taxon>
        <taxon>Stramenopiles</taxon>
        <taxon>Ochrophyta</taxon>
        <taxon>Bolidophyceae</taxon>
        <taxon>Parmales</taxon>
        <taxon>Triparmaceae</taxon>
        <taxon>Triparma</taxon>
    </lineage>
</organism>
<evidence type="ECO:0000256" key="17">
    <source>
        <dbReference type="ARBA" id="ARBA00023180"/>
    </source>
</evidence>
<keyword evidence="9" id="KW-0812">Transmembrane</keyword>
<dbReference type="Proteomes" id="UP001165122">
    <property type="component" value="Unassembled WGS sequence"/>
</dbReference>
<comment type="similarity">
    <text evidence="5">Belongs to the glycosyltransferase 14 family. XylT subfamily.</text>
</comment>
<keyword evidence="11" id="KW-0256">Endoplasmic reticulum</keyword>
<dbReference type="GO" id="GO:0015012">
    <property type="term" value="P:heparan sulfate proteoglycan biosynthetic process"/>
    <property type="evidence" value="ECO:0007669"/>
    <property type="project" value="TreeGrafter"/>
</dbReference>
<feature type="compositionally biased region" description="Basic and acidic residues" evidence="20">
    <location>
        <begin position="458"/>
        <end position="468"/>
    </location>
</feature>
<evidence type="ECO:0000256" key="4">
    <source>
        <dbReference type="ARBA" id="ARBA00005093"/>
    </source>
</evidence>
<feature type="signal peptide" evidence="21">
    <location>
        <begin position="1"/>
        <end position="21"/>
    </location>
</feature>
<dbReference type="PANTHER" id="PTHR46025:SF3">
    <property type="entry name" value="XYLOSYLTRANSFERASE OXT"/>
    <property type="match status" value="1"/>
</dbReference>
<dbReference type="Gene3D" id="2.80.10.50">
    <property type="match status" value="1"/>
</dbReference>
<evidence type="ECO:0000256" key="21">
    <source>
        <dbReference type="SAM" id="SignalP"/>
    </source>
</evidence>
<keyword evidence="7" id="KW-0328">Glycosyltransferase</keyword>
<keyword evidence="16" id="KW-1015">Disulfide bond</keyword>
<keyword evidence="10" id="KW-0479">Metal-binding</keyword>
<evidence type="ECO:0000313" key="23">
    <source>
        <dbReference type="Proteomes" id="UP001165122"/>
    </source>
</evidence>
<dbReference type="SUPFAM" id="SSF50370">
    <property type="entry name" value="Ricin B-like lectins"/>
    <property type="match status" value="1"/>
</dbReference>
<evidence type="ECO:0000256" key="10">
    <source>
        <dbReference type="ARBA" id="ARBA00022723"/>
    </source>
</evidence>
<evidence type="ECO:0000256" key="3">
    <source>
        <dbReference type="ARBA" id="ARBA00004840"/>
    </source>
</evidence>
<comment type="pathway">
    <text evidence="4">Glycan metabolism; heparan sulfate biosynthesis.</text>
</comment>
<keyword evidence="13" id="KW-1133">Transmembrane helix</keyword>
<dbReference type="GO" id="GO:0030158">
    <property type="term" value="F:protein xylosyltransferase activity"/>
    <property type="evidence" value="ECO:0007669"/>
    <property type="project" value="UniProtKB-EC"/>
</dbReference>
<evidence type="ECO:0000256" key="1">
    <source>
        <dbReference type="ARBA" id="ARBA00004323"/>
    </source>
</evidence>
<dbReference type="InterPro" id="IPR043538">
    <property type="entry name" value="XYLT"/>
</dbReference>
<protein>
    <recommendedName>
        <fullName evidence="6">protein xylosyltransferase</fullName>
        <ecNumber evidence="6">2.4.2.26</ecNumber>
    </recommendedName>
    <alternativeName>
        <fullName evidence="18">Peptide O-xylosyltransferase</fullName>
    </alternativeName>
</protein>
<dbReference type="GO" id="GO:0000139">
    <property type="term" value="C:Golgi membrane"/>
    <property type="evidence" value="ECO:0007669"/>
    <property type="project" value="UniProtKB-SubCell"/>
</dbReference>
<name>A0A9W7C715_9STRA</name>
<evidence type="ECO:0000256" key="11">
    <source>
        <dbReference type="ARBA" id="ARBA00022824"/>
    </source>
</evidence>
<evidence type="ECO:0000256" key="16">
    <source>
        <dbReference type="ARBA" id="ARBA00023157"/>
    </source>
</evidence>
<evidence type="ECO:0000256" key="13">
    <source>
        <dbReference type="ARBA" id="ARBA00022989"/>
    </source>
</evidence>
<dbReference type="GO" id="GO:0046872">
    <property type="term" value="F:metal ion binding"/>
    <property type="evidence" value="ECO:0007669"/>
    <property type="project" value="UniProtKB-KW"/>
</dbReference>
<keyword evidence="15" id="KW-0472">Membrane</keyword>